<evidence type="ECO:0000313" key="4">
    <source>
        <dbReference type="Proteomes" id="UP000325933"/>
    </source>
</evidence>
<organism evidence="3 4">
    <name type="scientific">Sphingobium limneticum</name>
    <dbReference type="NCBI Taxonomy" id="1007511"/>
    <lineage>
        <taxon>Bacteria</taxon>
        <taxon>Pseudomonadati</taxon>
        <taxon>Pseudomonadota</taxon>
        <taxon>Alphaproteobacteria</taxon>
        <taxon>Sphingomonadales</taxon>
        <taxon>Sphingomonadaceae</taxon>
        <taxon>Sphingobium</taxon>
    </lineage>
</organism>
<proteinExistence type="predicted"/>
<dbReference type="EMBL" id="VYQB01000005">
    <property type="protein sequence ID" value="KAA9018266.1"/>
    <property type="molecule type" value="Genomic_DNA"/>
</dbReference>
<dbReference type="Proteomes" id="UP000325933">
    <property type="component" value="Unassembled WGS sequence"/>
</dbReference>
<dbReference type="RefSeq" id="WP_150425450.1">
    <property type="nucleotide sequence ID" value="NZ_VYQA01000005.1"/>
</dbReference>
<sequence>MPDYSKFKSSEEQAALFHVAPYNAEAGRVKFVKRIERAAKQVAGEKAGPGGRDFTIGHHNEIQFRPTLNDKRIHIDGREEHFPVSSLKFADLAKSIIADINAGEFDDQIKAALGSGGSVSSTPKASGSRKPSKSKKAPPADLIAMKKSVARYIDVNGLSVEDTRNALLERGADAKLVDTAIAARAAL</sequence>
<name>A0A5J5I3K2_9SPHN</name>
<accession>A0A5J5I3K2</accession>
<gene>
    <name evidence="3" type="ORF">F4U95_09095</name>
    <name evidence="2" type="ORF">F4U96_09145</name>
</gene>
<dbReference type="AlphaFoldDB" id="A0A5J5I3K2"/>
<dbReference type="EMBL" id="VYQA01000005">
    <property type="protein sequence ID" value="KAA9030902.1"/>
    <property type="molecule type" value="Genomic_DNA"/>
</dbReference>
<comment type="caution">
    <text evidence="3">The sequence shown here is derived from an EMBL/GenBank/DDBJ whole genome shotgun (WGS) entry which is preliminary data.</text>
</comment>
<feature type="region of interest" description="Disordered" evidence="1">
    <location>
        <begin position="115"/>
        <end position="139"/>
    </location>
</feature>
<keyword evidence="5" id="KW-1185">Reference proteome</keyword>
<protein>
    <submittedName>
        <fullName evidence="3">Uncharacterized protein</fullName>
    </submittedName>
</protein>
<evidence type="ECO:0000313" key="5">
    <source>
        <dbReference type="Proteomes" id="UP000326364"/>
    </source>
</evidence>
<reference evidence="4 5" key="1">
    <citation type="submission" date="2019-09" db="EMBL/GenBank/DDBJ databases">
        <authorList>
            <person name="Feng G."/>
        </authorList>
    </citation>
    <scope>NUCLEOTIDE SEQUENCE [LARGE SCALE GENOMIC DNA]</scope>
    <source>
        <strain evidence="3 4">KACC 19283</strain>
        <strain evidence="2 5">KACC 19284</strain>
    </source>
</reference>
<evidence type="ECO:0000313" key="3">
    <source>
        <dbReference type="EMBL" id="KAA9030902.1"/>
    </source>
</evidence>
<dbReference type="Proteomes" id="UP000326364">
    <property type="component" value="Unassembled WGS sequence"/>
</dbReference>
<evidence type="ECO:0000313" key="2">
    <source>
        <dbReference type="EMBL" id="KAA9018266.1"/>
    </source>
</evidence>
<evidence type="ECO:0000256" key="1">
    <source>
        <dbReference type="SAM" id="MobiDB-lite"/>
    </source>
</evidence>